<dbReference type="Pfam" id="PF05345">
    <property type="entry name" value="He_PIG"/>
    <property type="match status" value="1"/>
</dbReference>
<dbReference type="Gene3D" id="2.60.40.10">
    <property type="entry name" value="Immunoglobulins"/>
    <property type="match status" value="1"/>
</dbReference>
<evidence type="ECO:0000313" key="10">
    <source>
        <dbReference type="EMBL" id="MDK9559139.1"/>
    </source>
</evidence>
<evidence type="ECO:0000256" key="4">
    <source>
        <dbReference type="ARBA" id="ARBA00022525"/>
    </source>
</evidence>
<dbReference type="InterPro" id="IPR011050">
    <property type="entry name" value="Pectin_lyase_fold/virulence"/>
</dbReference>
<dbReference type="PANTHER" id="PTHR11319">
    <property type="entry name" value="G PROTEIN-COUPLED RECEPTOR-RELATED"/>
    <property type="match status" value="1"/>
</dbReference>
<evidence type="ECO:0000256" key="6">
    <source>
        <dbReference type="ARBA" id="ARBA00023136"/>
    </source>
</evidence>
<dbReference type="SMART" id="SM00710">
    <property type="entry name" value="PbH1"/>
    <property type="match status" value="9"/>
</dbReference>
<dbReference type="NCBIfam" id="NF041518">
    <property type="entry name" value="choice_anch_Q"/>
    <property type="match status" value="1"/>
</dbReference>
<evidence type="ECO:0000256" key="3">
    <source>
        <dbReference type="ARBA" id="ARBA00004613"/>
    </source>
</evidence>
<evidence type="ECO:0000256" key="2">
    <source>
        <dbReference type="ARBA" id="ARBA00004442"/>
    </source>
</evidence>
<keyword evidence="11" id="KW-1185">Reference proteome</keyword>
<organism evidence="10 11">
    <name type="scientific">Marinobacter albus</name>
    <dbReference type="NCBI Taxonomy" id="3030833"/>
    <lineage>
        <taxon>Bacteria</taxon>
        <taxon>Pseudomonadati</taxon>
        <taxon>Pseudomonadota</taxon>
        <taxon>Gammaproteobacteria</taxon>
        <taxon>Pseudomonadales</taxon>
        <taxon>Marinobacteraceae</taxon>
        <taxon>Marinobacter</taxon>
    </lineage>
</organism>
<keyword evidence="4" id="KW-0964">Secreted</keyword>
<name>A0ABT7HFJ3_9GAMM</name>
<gene>
    <name evidence="10" type="ORF">QQF73_16010</name>
</gene>
<evidence type="ECO:0000256" key="1">
    <source>
        <dbReference type="ARBA" id="ARBA00004196"/>
    </source>
</evidence>
<proteinExistence type="predicted"/>
<dbReference type="InterPro" id="IPR013783">
    <property type="entry name" value="Ig-like_fold"/>
</dbReference>
<dbReference type="PROSITE" id="PS51257">
    <property type="entry name" value="PROKAR_LIPOPROTEIN"/>
    <property type="match status" value="1"/>
</dbReference>
<keyword evidence="6" id="KW-0472">Membrane</keyword>
<dbReference type="Pfam" id="PF02415">
    <property type="entry name" value="Chlam_PMP"/>
    <property type="match status" value="4"/>
</dbReference>
<keyword evidence="7" id="KW-0998">Cell outer membrane</keyword>
<dbReference type="SUPFAM" id="SSF51126">
    <property type="entry name" value="Pectin lyase-like"/>
    <property type="match status" value="2"/>
</dbReference>
<dbReference type="Proteomes" id="UP001223547">
    <property type="component" value="Unassembled WGS sequence"/>
</dbReference>
<dbReference type="EMBL" id="JASSQD010000003">
    <property type="protein sequence ID" value="MDK9559139.1"/>
    <property type="molecule type" value="Genomic_DNA"/>
</dbReference>
<sequence>MTDLSKAKPVLKPLVAMIALANAQMAFGCADVVVNAVSDPGNSPDLTTFEEALVETNLCGSITIDESLASETLSWDTTNIVLATKSLTITGPSTGLATIAAGQYQYANVQENASLSLRNLRFVPSPDLTREVSLIQVGTGSGSLNLENTEFEGIDSSDWRGGGGVIKNAGQLMISDSKFSDNSVTGNGGAIHNRGVAEIRNSLFSGNRAGARGGAIESWDADLTIEDSVFENNQTLTDSNSGIAGGAISTAGEFGVGTTTIRRSEFRGNQARNYGGAIYQSTGETLLIEDTVFEDNHVVAASNEFGTGFNAEAHGGAVAVDRSTGVLIRRSSFVNNTANNYGGALYIGRSGRGGTVTVEDSTFDGNQAVISSSESTLGLGGAVYADSPTGDPVSVSLVRSTLSGNTAAGAGAGFYGAGTDLIAEVVSSTMDGNISAYGGGAMHFFNINGTPVSVRHSTITNNQVTGDQTYNAAALYADNSAGIEISHTVIAGNTQAGVGTGNICVSETSVSVQPNLYYSFWDDTTNNDTSCNPPSADASNILNEADPGLGELADNGGYTLTRYPATDSPLRDAGDPNIVDGPVADQRGSARIINGVVDIGAVESGNLSPVASAIDALEVTEGVPFSVDASSAFSDPEGYQLSYAIDGEPEGVVIDETSGVISGSVEVVGDYAVTVKVTDFYGLSADTSFVLTVVSAEGDSSSGGESNSSNDGSDSSPAGDDTVIADSTSSGGGGSFGVVLGLLAPLAIWRRLRRKA</sequence>
<evidence type="ECO:0000256" key="8">
    <source>
        <dbReference type="SAM" id="MobiDB-lite"/>
    </source>
</evidence>
<dbReference type="InterPro" id="IPR059226">
    <property type="entry name" value="Choice_anch_Q_dom"/>
</dbReference>
<evidence type="ECO:0000313" key="11">
    <source>
        <dbReference type="Proteomes" id="UP001223547"/>
    </source>
</evidence>
<dbReference type="SUPFAM" id="SSF49313">
    <property type="entry name" value="Cadherin-like"/>
    <property type="match status" value="1"/>
</dbReference>
<dbReference type="PANTHER" id="PTHR11319:SF35">
    <property type="entry name" value="OUTER MEMBRANE PROTEIN PMPC-RELATED"/>
    <property type="match status" value="1"/>
</dbReference>
<dbReference type="InterPro" id="IPR006626">
    <property type="entry name" value="PbH1"/>
</dbReference>
<reference evidence="10 11" key="1">
    <citation type="submission" date="2023-05" db="EMBL/GenBank/DDBJ databases">
        <title>Marinobacter albus sp. nov., a marine bacterium isolated from sand in a coastal intertidal zone of huludao.</title>
        <authorList>
            <person name="Deng T."/>
        </authorList>
    </citation>
    <scope>NUCLEOTIDE SEQUENCE [LARGE SCALE GENOMIC DNA]</scope>
    <source>
        <strain evidence="10 11">M216</strain>
    </source>
</reference>
<protein>
    <submittedName>
        <fullName evidence="10">Choice-of-anchor Q domain-containing protein</fullName>
    </submittedName>
</protein>
<dbReference type="InterPro" id="IPR015919">
    <property type="entry name" value="Cadherin-like_sf"/>
</dbReference>
<evidence type="ECO:0000256" key="5">
    <source>
        <dbReference type="ARBA" id="ARBA00022729"/>
    </source>
</evidence>
<comment type="caution">
    <text evidence="10">The sequence shown here is derived from an EMBL/GenBank/DDBJ whole genome shotgun (WGS) entry which is preliminary data.</text>
</comment>
<evidence type="ECO:0000256" key="9">
    <source>
        <dbReference type="SAM" id="SignalP"/>
    </source>
</evidence>
<dbReference type="InterPro" id="IPR003368">
    <property type="entry name" value="POMP_repeat"/>
</dbReference>
<feature type="region of interest" description="Disordered" evidence="8">
    <location>
        <begin position="699"/>
        <end position="729"/>
    </location>
</feature>
<feature type="compositionally biased region" description="Low complexity" evidence="8">
    <location>
        <begin position="699"/>
        <end position="721"/>
    </location>
</feature>
<keyword evidence="5 9" id="KW-0732">Signal</keyword>
<accession>A0ABT7HFJ3</accession>
<dbReference type="RefSeq" id="WP_285368826.1">
    <property type="nucleotide sequence ID" value="NZ_JASSQD010000003.1"/>
</dbReference>
<feature type="signal peptide" evidence="9">
    <location>
        <begin position="1"/>
        <end position="28"/>
    </location>
</feature>
<feature type="chain" id="PRO_5046469699" evidence="9">
    <location>
        <begin position="29"/>
        <end position="756"/>
    </location>
</feature>
<evidence type="ECO:0000256" key="7">
    <source>
        <dbReference type="ARBA" id="ARBA00023237"/>
    </source>
</evidence>
<comment type="subcellular location">
    <subcellularLocation>
        <location evidence="1">Cell envelope</location>
    </subcellularLocation>
    <subcellularLocation>
        <location evidence="2">Cell outer membrane</location>
    </subcellularLocation>
    <subcellularLocation>
        <location evidence="3">Secreted</location>
    </subcellularLocation>
</comment>